<organism evidence="1 2">
    <name type="scientific">Hydra vulgaris</name>
    <name type="common">Hydra</name>
    <name type="synonym">Hydra attenuata</name>
    <dbReference type="NCBI Taxonomy" id="6087"/>
    <lineage>
        <taxon>Eukaryota</taxon>
        <taxon>Metazoa</taxon>
        <taxon>Cnidaria</taxon>
        <taxon>Hydrozoa</taxon>
        <taxon>Hydroidolina</taxon>
        <taxon>Anthoathecata</taxon>
        <taxon>Aplanulata</taxon>
        <taxon>Hydridae</taxon>
        <taxon>Hydra</taxon>
    </lineage>
</organism>
<dbReference type="RefSeq" id="XP_065669753.1">
    <property type="nucleotide sequence ID" value="XM_065813681.1"/>
</dbReference>
<gene>
    <name evidence="2" type="primary">LOC136088824</name>
</gene>
<keyword evidence="1" id="KW-1185">Reference proteome</keyword>
<dbReference type="PANTHER" id="PTHR46601:SF1">
    <property type="entry name" value="ADF-H DOMAIN-CONTAINING PROTEIN"/>
    <property type="match status" value="1"/>
</dbReference>
<name>A0ABM4D634_HYDVU</name>
<proteinExistence type="predicted"/>
<dbReference type="Proteomes" id="UP001652625">
    <property type="component" value="Chromosome 12"/>
</dbReference>
<sequence length="289" mass="33370">MNYINLLFVICKTKHACLHRCTQCPKNTSKLEEKLFERIGQFEEEDTIEFNQWVTTDRSDLVIQLVSIPDYVNMVMEKLVKLTAHSYISKCQSKYLKNLKEELPSSSAISLEDFAENYSFVVQDEVQGFHWNNLLCTLHPVVVYYKENQVLHSTSYCIISDDNNHDVPMVYEVQKSKSNLKQKMIYFSDGCSSQYKNCKNIFNLCQHKSDFGIDAKWVFFATSHGKQPCDGIGGTVKRFVANASLQRVSTNQILNSRDMFTYCTNNIKGTNFIYISSESLIETRLLQSE</sequence>
<dbReference type="GeneID" id="136088824"/>
<protein>
    <submittedName>
        <fullName evidence="2">Uncharacterized protein LOC136088824</fullName>
    </submittedName>
</protein>
<accession>A0ABM4D634</accession>
<evidence type="ECO:0000313" key="1">
    <source>
        <dbReference type="Proteomes" id="UP001652625"/>
    </source>
</evidence>
<reference evidence="2" key="1">
    <citation type="submission" date="2025-08" db="UniProtKB">
        <authorList>
            <consortium name="RefSeq"/>
        </authorList>
    </citation>
    <scope>IDENTIFICATION</scope>
</reference>
<dbReference type="PANTHER" id="PTHR46601">
    <property type="entry name" value="ULP_PROTEASE DOMAIN-CONTAINING PROTEIN"/>
    <property type="match status" value="1"/>
</dbReference>
<evidence type="ECO:0000313" key="2">
    <source>
        <dbReference type="RefSeq" id="XP_065669753.1"/>
    </source>
</evidence>